<dbReference type="SMART" id="SM01033">
    <property type="entry name" value="BING4CT"/>
    <property type="match status" value="1"/>
</dbReference>
<feature type="compositionally biased region" description="Basic and acidic residues" evidence="9">
    <location>
        <begin position="508"/>
        <end position="522"/>
    </location>
</feature>
<dbReference type="Proteomes" id="UP001215151">
    <property type="component" value="Unassembled WGS sequence"/>
</dbReference>
<protein>
    <recommendedName>
        <fullName evidence="7">U three protein 7</fullName>
    </recommendedName>
</protein>
<dbReference type="InterPro" id="IPR015943">
    <property type="entry name" value="WD40/YVTN_repeat-like_dom_sf"/>
</dbReference>
<dbReference type="FunFam" id="2.130.10.10:FF:000378">
    <property type="entry name" value="U3 small nucleolar RNA-associated protein 7"/>
    <property type="match status" value="1"/>
</dbReference>
<dbReference type="Gene3D" id="2.130.10.10">
    <property type="entry name" value="YVTN repeat-like/Quinoprotein amine dehydrogenase"/>
    <property type="match status" value="2"/>
</dbReference>
<comment type="function">
    <text evidence="1">Involved in nucleolar processing of pre-18S ribosomal RNA.</text>
</comment>
<keyword evidence="6" id="KW-0539">Nucleus</keyword>
<evidence type="ECO:0000259" key="10">
    <source>
        <dbReference type="SMART" id="SM01033"/>
    </source>
</evidence>
<organism evidence="11 12">
    <name type="scientific">Trametes cubensis</name>
    <dbReference type="NCBI Taxonomy" id="1111947"/>
    <lineage>
        <taxon>Eukaryota</taxon>
        <taxon>Fungi</taxon>
        <taxon>Dikarya</taxon>
        <taxon>Basidiomycota</taxon>
        <taxon>Agaricomycotina</taxon>
        <taxon>Agaricomycetes</taxon>
        <taxon>Polyporales</taxon>
        <taxon>Polyporaceae</taxon>
        <taxon>Trametes</taxon>
    </lineage>
</organism>
<dbReference type="PROSITE" id="PS50082">
    <property type="entry name" value="WD_REPEATS_2"/>
    <property type="match status" value="1"/>
</dbReference>
<dbReference type="InterPro" id="IPR001680">
    <property type="entry name" value="WD40_rpt"/>
</dbReference>
<evidence type="ECO:0000256" key="6">
    <source>
        <dbReference type="ARBA" id="ARBA00023242"/>
    </source>
</evidence>
<keyword evidence="5" id="KW-0677">Repeat</keyword>
<feature type="compositionally biased region" description="Basic residues" evidence="9">
    <location>
        <begin position="69"/>
        <end position="81"/>
    </location>
</feature>
<feature type="domain" description="BING4 C-terminal" evidence="10">
    <location>
        <begin position="394"/>
        <end position="473"/>
    </location>
</feature>
<dbReference type="GO" id="GO:0032040">
    <property type="term" value="C:small-subunit processome"/>
    <property type="evidence" value="ECO:0007669"/>
    <property type="project" value="TreeGrafter"/>
</dbReference>
<dbReference type="EMBL" id="JAPEVG010000068">
    <property type="protein sequence ID" value="KAJ8488072.1"/>
    <property type="molecule type" value="Genomic_DNA"/>
</dbReference>
<dbReference type="PANTHER" id="PTHR14085:SF3">
    <property type="entry name" value="WD REPEAT-CONTAINING PROTEIN 46"/>
    <property type="match status" value="1"/>
</dbReference>
<name>A0AAD7TZE0_9APHY</name>
<keyword evidence="12" id="KW-1185">Reference proteome</keyword>
<feature type="compositionally biased region" description="Basic and acidic residues" evidence="9">
    <location>
        <begin position="577"/>
        <end position="587"/>
    </location>
</feature>
<feature type="compositionally biased region" description="Polar residues" evidence="9">
    <location>
        <begin position="42"/>
        <end position="51"/>
    </location>
</feature>
<evidence type="ECO:0000256" key="3">
    <source>
        <dbReference type="ARBA" id="ARBA00022552"/>
    </source>
</evidence>
<dbReference type="AlphaFoldDB" id="A0AAD7TZE0"/>
<evidence type="ECO:0000256" key="9">
    <source>
        <dbReference type="SAM" id="MobiDB-lite"/>
    </source>
</evidence>
<feature type="region of interest" description="Disordered" evidence="9">
    <location>
        <begin position="1"/>
        <end position="91"/>
    </location>
</feature>
<evidence type="ECO:0000256" key="8">
    <source>
        <dbReference type="PROSITE-ProRule" id="PRU00221"/>
    </source>
</evidence>
<evidence type="ECO:0000256" key="5">
    <source>
        <dbReference type="ARBA" id="ARBA00022737"/>
    </source>
</evidence>
<evidence type="ECO:0000256" key="1">
    <source>
        <dbReference type="ARBA" id="ARBA00004099"/>
    </source>
</evidence>
<feature type="repeat" description="WD" evidence="8">
    <location>
        <begin position="304"/>
        <end position="338"/>
    </location>
</feature>
<dbReference type="Pfam" id="PF08149">
    <property type="entry name" value="BING4CT"/>
    <property type="match status" value="1"/>
</dbReference>
<evidence type="ECO:0000256" key="2">
    <source>
        <dbReference type="ARBA" id="ARBA00004604"/>
    </source>
</evidence>
<feature type="region of interest" description="Disordered" evidence="9">
    <location>
        <begin position="508"/>
        <end position="612"/>
    </location>
</feature>
<accession>A0AAD7TZE0</accession>
<dbReference type="InterPro" id="IPR040315">
    <property type="entry name" value="WDR46/Utp7"/>
</dbReference>
<dbReference type="GO" id="GO:0030686">
    <property type="term" value="C:90S preribosome"/>
    <property type="evidence" value="ECO:0007669"/>
    <property type="project" value="TreeGrafter"/>
</dbReference>
<evidence type="ECO:0000256" key="7">
    <source>
        <dbReference type="ARBA" id="ARBA00076453"/>
    </source>
</evidence>
<comment type="subcellular location">
    <subcellularLocation>
        <location evidence="2">Nucleus</location>
        <location evidence="2">Nucleolus</location>
    </subcellularLocation>
</comment>
<dbReference type="SMART" id="SM00320">
    <property type="entry name" value="WD40"/>
    <property type="match status" value="4"/>
</dbReference>
<proteinExistence type="predicted"/>
<dbReference type="SUPFAM" id="SSF50978">
    <property type="entry name" value="WD40 repeat-like"/>
    <property type="match status" value="1"/>
</dbReference>
<evidence type="ECO:0000313" key="12">
    <source>
        <dbReference type="Proteomes" id="UP001215151"/>
    </source>
</evidence>
<evidence type="ECO:0000313" key="11">
    <source>
        <dbReference type="EMBL" id="KAJ8488072.1"/>
    </source>
</evidence>
<gene>
    <name evidence="11" type="ORF">ONZ51_g3779</name>
</gene>
<dbReference type="PANTHER" id="PTHR14085">
    <property type="entry name" value="WD-REPEAT PROTEIN BING4"/>
    <property type="match status" value="1"/>
</dbReference>
<reference evidence="11" key="1">
    <citation type="submission" date="2022-11" db="EMBL/GenBank/DDBJ databases">
        <title>Genome Sequence of Cubamyces cubensis.</title>
        <authorList>
            <person name="Buettner E."/>
        </authorList>
    </citation>
    <scope>NUCLEOTIDE SEQUENCE</scope>
    <source>
        <strain evidence="11">MPL-01</strain>
    </source>
</reference>
<dbReference type="Pfam" id="PF00400">
    <property type="entry name" value="WD40"/>
    <property type="match status" value="1"/>
</dbReference>
<sequence length="612" mass="67795">MDSLIAKADAIKPLNKKRKTDKHDSRAKPGPSTKKSADADPTATSVAQHTTLPRSLRPSSPPPEDAKKYSHIPNKKLRTHLTRQSTQNARSKKLLKDAELLLTEEAGLMEVEGELEKTWRVGQEEITTAAGQQAAQGRQEWKMDGGPYRTRYTRNGRHIAVVGSKGHVATFDWQTGTIHAELQLRETCRDITFLQDHSHFAVAQKQYVFIYDRDGVELHKLKSHIEPTRLEFLPYHWLLVSVGNPGYLKYQDTSTGQVVVEHRTKLGACHTMCQNPHNAVIHLGHQNGTVTLWTPNLPHPAVRLLAHLGPVASVSVDPSTSGRYMATAGQDGTVKVWDCRNWKGAVRTWNARGGSAVLEWSQKGALAVATGGSVNVYTKPSIQTPFTAPVSPPLYLTHPVPHRPLTSVRFCPFQDILAVGHSAGVSTILVPGSGEPNFDSSEADPFENKKARREREVKSLLDKIQPDAITLDPSFIGSLAPEPKLSTAVEGGHDIPYARLPRYERLRVSGKADETEEDRRDGAGGSDEEGADELAKGALSKAEKEKKKMRGKNKSLKRYLRKQRKNVIDPRALAVRKKLEKEKEERRKARAIASGQEEAPKPSALDRFKRSS</sequence>
<feature type="compositionally biased region" description="Basic residues" evidence="9">
    <location>
        <begin position="547"/>
        <end position="565"/>
    </location>
</feature>
<dbReference type="InterPro" id="IPR036322">
    <property type="entry name" value="WD40_repeat_dom_sf"/>
</dbReference>
<feature type="compositionally biased region" description="Basic and acidic residues" evidence="9">
    <location>
        <begin position="598"/>
        <end position="612"/>
    </location>
</feature>
<dbReference type="InterPro" id="IPR012952">
    <property type="entry name" value="BING4_C_dom"/>
</dbReference>
<evidence type="ECO:0000256" key="4">
    <source>
        <dbReference type="ARBA" id="ARBA00022574"/>
    </source>
</evidence>
<keyword evidence="4 8" id="KW-0853">WD repeat</keyword>
<comment type="caution">
    <text evidence="11">The sequence shown here is derived from an EMBL/GenBank/DDBJ whole genome shotgun (WGS) entry which is preliminary data.</text>
</comment>
<dbReference type="PROSITE" id="PS50294">
    <property type="entry name" value="WD_REPEATS_REGION"/>
    <property type="match status" value="1"/>
</dbReference>
<keyword evidence="3" id="KW-0698">rRNA processing</keyword>
<dbReference type="GO" id="GO:0000462">
    <property type="term" value="P:maturation of SSU-rRNA from tricistronic rRNA transcript (SSU-rRNA, 5.8S rRNA, LSU-rRNA)"/>
    <property type="evidence" value="ECO:0007669"/>
    <property type="project" value="TreeGrafter"/>
</dbReference>